<dbReference type="Pfam" id="PF04218">
    <property type="entry name" value="CENP-B_N"/>
    <property type="match status" value="1"/>
</dbReference>
<dbReference type="InterPro" id="IPR050863">
    <property type="entry name" value="CenT-Element_Derived"/>
</dbReference>
<evidence type="ECO:0000259" key="4">
    <source>
        <dbReference type="PROSITE" id="PS51253"/>
    </source>
</evidence>
<dbReference type="Gene3D" id="1.10.10.60">
    <property type="entry name" value="Homeodomain-like"/>
    <property type="match status" value="2"/>
</dbReference>
<evidence type="ECO:0000313" key="7">
    <source>
        <dbReference type="Proteomes" id="UP000821866"/>
    </source>
</evidence>
<dbReference type="GO" id="GO:0003677">
    <property type="term" value="F:DNA binding"/>
    <property type="evidence" value="ECO:0007669"/>
    <property type="project" value="UniProtKB-KW"/>
</dbReference>
<proteinExistence type="predicted"/>
<dbReference type="AlphaFoldDB" id="A0A9J6CYX2"/>
<evidence type="ECO:0000256" key="3">
    <source>
        <dbReference type="ARBA" id="ARBA00023242"/>
    </source>
</evidence>
<keyword evidence="7" id="KW-1185">Reference proteome</keyword>
<keyword evidence="3" id="KW-0539">Nucleus</keyword>
<dbReference type="SUPFAM" id="SSF46689">
    <property type="entry name" value="Homeodomain-like"/>
    <property type="match status" value="2"/>
</dbReference>
<comment type="caution">
    <text evidence="5">The sequence shown here is derived from an EMBL/GenBank/DDBJ whole genome shotgun (WGS) entry which is preliminary data.</text>
</comment>
<reference evidence="5" key="1">
    <citation type="journal article" date="2020" name="Cell">
        <title>Large-Scale Comparative Analyses of Tick Genomes Elucidate Their Genetic Diversity and Vector Capacities.</title>
        <authorList>
            <consortium name="Tick Genome and Microbiome Consortium (TIGMIC)"/>
            <person name="Jia N."/>
            <person name="Wang J."/>
            <person name="Shi W."/>
            <person name="Du L."/>
            <person name="Sun Y."/>
            <person name="Zhan W."/>
            <person name="Jiang J.F."/>
            <person name="Wang Q."/>
            <person name="Zhang B."/>
            <person name="Ji P."/>
            <person name="Bell-Sakyi L."/>
            <person name="Cui X.M."/>
            <person name="Yuan T.T."/>
            <person name="Jiang B.G."/>
            <person name="Yang W.F."/>
            <person name="Lam T.T."/>
            <person name="Chang Q.C."/>
            <person name="Ding S.J."/>
            <person name="Wang X.J."/>
            <person name="Zhu J.G."/>
            <person name="Ruan X.D."/>
            <person name="Zhao L."/>
            <person name="Wei J.T."/>
            <person name="Ye R.Z."/>
            <person name="Que T.C."/>
            <person name="Du C.H."/>
            <person name="Zhou Y.H."/>
            <person name="Cheng J.X."/>
            <person name="Dai P.F."/>
            <person name="Guo W.B."/>
            <person name="Han X.H."/>
            <person name="Huang E.J."/>
            <person name="Li L.F."/>
            <person name="Wei W."/>
            <person name="Gao Y.C."/>
            <person name="Liu J.Z."/>
            <person name="Shao H.Z."/>
            <person name="Wang X."/>
            <person name="Wang C.C."/>
            <person name="Yang T.C."/>
            <person name="Huo Q.B."/>
            <person name="Li W."/>
            <person name="Chen H.Y."/>
            <person name="Chen S.E."/>
            <person name="Zhou L.G."/>
            <person name="Ni X.B."/>
            <person name="Tian J.H."/>
            <person name="Sheng Y."/>
            <person name="Liu T."/>
            <person name="Pan Y.S."/>
            <person name="Xia L.Y."/>
            <person name="Li J."/>
            <person name="Zhao F."/>
            <person name="Cao W.C."/>
        </authorList>
    </citation>
    <scope>NUCLEOTIDE SEQUENCE</scope>
    <source>
        <strain evidence="5">Rmic-2018</strain>
    </source>
</reference>
<evidence type="ECO:0000256" key="1">
    <source>
        <dbReference type="ARBA" id="ARBA00004123"/>
    </source>
</evidence>
<dbReference type="VEuPathDB" id="VectorBase:LOC119185508"/>
<organism evidence="5 7">
    <name type="scientific">Rhipicephalus microplus</name>
    <name type="common">Cattle tick</name>
    <name type="synonym">Boophilus microplus</name>
    <dbReference type="NCBI Taxonomy" id="6941"/>
    <lineage>
        <taxon>Eukaryota</taxon>
        <taxon>Metazoa</taxon>
        <taxon>Ecdysozoa</taxon>
        <taxon>Arthropoda</taxon>
        <taxon>Chelicerata</taxon>
        <taxon>Arachnida</taxon>
        <taxon>Acari</taxon>
        <taxon>Parasitiformes</taxon>
        <taxon>Ixodida</taxon>
        <taxon>Ixodoidea</taxon>
        <taxon>Ixodidae</taxon>
        <taxon>Rhipicephalinae</taxon>
        <taxon>Rhipicephalus</taxon>
        <taxon>Boophilus</taxon>
    </lineage>
</organism>
<dbReference type="PROSITE" id="PS51253">
    <property type="entry name" value="HTH_CENPB"/>
    <property type="match status" value="1"/>
</dbReference>
<dbReference type="InterPro" id="IPR006600">
    <property type="entry name" value="HTH_CenpB_DNA-bd_dom"/>
</dbReference>
<keyword evidence="2" id="KW-0238">DNA-binding</keyword>
<name>A0A9J6CYX2_RHIMP</name>
<reference evidence="5" key="2">
    <citation type="submission" date="2021-09" db="EMBL/GenBank/DDBJ databases">
        <authorList>
            <person name="Jia N."/>
            <person name="Wang J."/>
            <person name="Shi W."/>
            <person name="Du L."/>
            <person name="Sun Y."/>
            <person name="Zhan W."/>
            <person name="Jiang J."/>
            <person name="Wang Q."/>
            <person name="Zhang B."/>
            <person name="Ji P."/>
            <person name="Sakyi L.B."/>
            <person name="Cui X."/>
            <person name="Yuan T."/>
            <person name="Jiang B."/>
            <person name="Yang W."/>
            <person name="Lam T.T.-Y."/>
            <person name="Chang Q."/>
            <person name="Ding S."/>
            <person name="Wang X."/>
            <person name="Zhu J."/>
            <person name="Ruan X."/>
            <person name="Zhao L."/>
            <person name="Wei J."/>
            <person name="Que T."/>
            <person name="Du C."/>
            <person name="Cheng J."/>
            <person name="Dai P."/>
            <person name="Han X."/>
            <person name="Huang E."/>
            <person name="Gao Y."/>
            <person name="Liu J."/>
            <person name="Shao H."/>
            <person name="Ye R."/>
            <person name="Li L."/>
            <person name="Wei W."/>
            <person name="Wang X."/>
            <person name="Wang C."/>
            <person name="Huo Q."/>
            <person name="Li W."/>
            <person name="Guo W."/>
            <person name="Chen H."/>
            <person name="Chen S."/>
            <person name="Zhou L."/>
            <person name="Zhou L."/>
            <person name="Ni X."/>
            <person name="Tian J."/>
            <person name="Zhou Y."/>
            <person name="Sheng Y."/>
            <person name="Liu T."/>
            <person name="Pan Y."/>
            <person name="Xia L."/>
            <person name="Li J."/>
            <person name="Zhao F."/>
            <person name="Cao W."/>
        </authorList>
    </citation>
    <scope>NUCLEOTIDE SEQUENCE</scope>
    <source>
        <strain evidence="5">Rmic-2018</strain>
        <tissue evidence="5">Larvae</tissue>
    </source>
</reference>
<dbReference type="EMBL" id="JABSTU010000005">
    <property type="protein sequence ID" value="KAH8029482.1"/>
    <property type="molecule type" value="Genomic_DNA"/>
</dbReference>
<accession>A0A9J6CYX2</accession>
<dbReference type="PANTHER" id="PTHR19303:SF73">
    <property type="entry name" value="PROTEIN PDC2"/>
    <property type="match status" value="1"/>
</dbReference>
<evidence type="ECO:0000256" key="2">
    <source>
        <dbReference type="ARBA" id="ARBA00023125"/>
    </source>
</evidence>
<dbReference type="EMBL" id="JABSTU010004408">
    <property type="protein sequence ID" value="KAH7958203.1"/>
    <property type="molecule type" value="Genomic_DNA"/>
</dbReference>
<dbReference type="Pfam" id="PF03221">
    <property type="entry name" value="HTH_Tnp_Tc5"/>
    <property type="match status" value="1"/>
</dbReference>
<protein>
    <recommendedName>
        <fullName evidence="4">HTH CENPB-type domain-containing protein</fullName>
    </recommendedName>
</protein>
<dbReference type="InterPro" id="IPR009057">
    <property type="entry name" value="Homeodomain-like_sf"/>
</dbReference>
<dbReference type="SMART" id="SM00674">
    <property type="entry name" value="CENPB"/>
    <property type="match status" value="1"/>
</dbReference>
<sequence length="223" mass="25148">MEPMEPNASANAVRHKATKRKQIFLKDKLDIIEQVEKGKKQVDVAVAYGLSKQTVSTIINAKEAVLAKKVSGDLQPKRFRLREASYPDVEEALLMWLRDARSRNIPVNGLLLRKREEQLAVVLNQEQFQCSEGWLSRLKSRHAIAFKCLFGKSASQKRDSVIDLKFAVQVLSTVWAQIQPGIVKNCFKKAGFRVDSDCTDCLPEEYQPDPGVWSAVEEAFGSQ</sequence>
<dbReference type="VEuPathDB" id="VectorBase:LOC119168324"/>
<dbReference type="PANTHER" id="PTHR19303">
    <property type="entry name" value="TRANSPOSON"/>
    <property type="match status" value="1"/>
</dbReference>
<dbReference type="InterPro" id="IPR007889">
    <property type="entry name" value="HTH_Psq"/>
</dbReference>
<evidence type="ECO:0000313" key="5">
    <source>
        <dbReference type="EMBL" id="KAH7958203.1"/>
    </source>
</evidence>
<dbReference type="Proteomes" id="UP000821866">
    <property type="component" value="Chromosome 3"/>
</dbReference>
<comment type="subcellular location">
    <subcellularLocation>
        <location evidence="1">Nucleus</location>
    </subcellularLocation>
</comment>
<feature type="domain" description="HTH CENPB-type" evidence="4">
    <location>
        <begin position="77"/>
        <end position="148"/>
    </location>
</feature>
<gene>
    <name evidence="6" type="ORF">HPB51_000654</name>
    <name evidence="5" type="ORF">HPB51_027811</name>
</gene>
<dbReference type="GO" id="GO:0005634">
    <property type="term" value="C:nucleus"/>
    <property type="evidence" value="ECO:0007669"/>
    <property type="project" value="UniProtKB-SubCell"/>
</dbReference>
<evidence type="ECO:0000313" key="6">
    <source>
        <dbReference type="EMBL" id="KAH8029482.1"/>
    </source>
</evidence>